<dbReference type="EMBL" id="QGKV02000299">
    <property type="protein sequence ID" value="KAF3595986.1"/>
    <property type="molecule type" value="Genomic_DNA"/>
</dbReference>
<reference evidence="2 3" key="1">
    <citation type="journal article" date="2020" name="BMC Genomics">
        <title>Intraspecific diversification of the crop wild relative Brassica cretica Lam. using demographic model selection.</title>
        <authorList>
            <person name="Kioukis A."/>
            <person name="Michalopoulou V.A."/>
            <person name="Briers L."/>
            <person name="Pirintsos S."/>
            <person name="Studholme D.J."/>
            <person name="Pavlidis P."/>
            <person name="Sarris P.F."/>
        </authorList>
    </citation>
    <scope>NUCLEOTIDE SEQUENCE [LARGE SCALE GENOMIC DNA]</scope>
    <source>
        <strain evidence="3">cv. PFS-1207/04</strain>
    </source>
</reference>
<accession>A0ABQ7EHP5</accession>
<evidence type="ECO:0000256" key="1">
    <source>
        <dbReference type="SAM" id="Phobius"/>
    </source>
</evidence>
<keyword evidence="3" id="KW-1185">Reference proteome</keyword>
<evidence type="ECO:0000313" key="3">
    <source>
        <dbReference type="Proteomes" id="UP000266723"/>
    </source>
</evidence>
<keyword evidence="1" id="KW-1133">Transmembrane helix</keyword>
<protein>
    <submittedName>
        <fullName evidence="2">Uncharacterized protein</fullName>
    </submittedName>
</protein>
<organism evidence="2 3">
    <name type="scientific">Brassica cretica</name>
    <name type="common">Mustard</name>
    <dbReference type="NCBI Taxonomy" id="69181"/>
    <lineage>
        <taxon>Eukaryota</taxon>
        <taxon>Viridiplantae</taxon>
        <taxon>Streptophyta</taxon>
        <taxon>Embryophyta</taxon>
        <taxon>Tracheophyta</taxon>
        <taxon>Spermatophyta</taxon>
        <taxon>Magnoliopsida</taxon>
        <taxon>eudicotyledons</taxon>
        <taxon>Gunneridae</taxon>
        <taxon>Pentapetalae</taxon>
        <taxon>rosids</taxon>
        <taxon>malvids</taxon>
        <taxon>Brassicales</taxon>
        <taxon>Brassicaceae</taxon>
        <taxon>Brassiceae</taxon>
        <taxon>Brassica</taxon>
    </lineage>
</organism>
<dbReference type="Proteomes" id="UP000266723">
    <property type="component" value="Unassembled WGS sequence"/>
</dbReference>
<comment type="caution">
    <text evidence="2">The sequence shown here is derived from an EMBL/GenBank/DDBJ whole genome shotgun (WGS) entry which is preliminary data.</text>
</comment>
<proteinExistence type="predicted"/>
<keyword evidence="1" id="KW-0472">Membrane</keyword>
<sequence>MIVFFGDLLNYFMSFYQTYATYSHVFQFLVKYSHVLYIPHLFEKEAELDLEYIHLKDVYSVKVNTLYFFIFLGSGNIILRYVITIDV</sequence>
<evidence type="ECO:0000313" key="2">
    <source>
        <dbReference type="EMBL" id="KAF3595986.1"/>
    </source>
</evidence>
<name>A0ABQ7EHP5_BRACR</name>
<keyword evidence="1" id="KW-0812">Transmembrane</keyword>
<feature type="transmembrane region" description="Helical" evidence="1">
    <location>
        <begin position="65"/>
        <end position="83"/>
    </location>
</feature>
<gene>
    <name evidence="2" type="ORF">DY000_02024604</name>
</gene>